<feature type="coiled-coil region" evidence="1">
    <location>
        <begin position="264"/>
        <end position="361"/>
    </location>
</feature>
<keyword evidence="4" id="KW-1185">Reference proteome</keyword>
<feature type="coiled-coil region" evidence="1">
    <location>
        <begin position="397"/>
        <end position="438"/>
    </location>
</feature>
<dbReference type="STRING" id="5722.A2DSS7"/>
<proteinExistence type="predicted"/>
<feature type="compositionally biased region" description="Low complexity" evidence="2">
    <location>
        <begin position="1"/>
        <end position="12"/>
    </location>
</feature>
<sequence length="889" mass="102931">MFENNNDANNNFPEEEQHAEEPLEEEDLDLGEEEDDSELPPDHPLIKRLQDGLKKQLQKEKDKLDVEKRDKLALKNKLSEEREEIGVQLYTVQQQLAKLQAKLTDANEQRAQLEAQRNEETEQLKQARQELEDAETEYKASEKEYESQRDKLDKLNEDVLRLEKSNLELASQVAGTRRQAYKSDQSASETEVTKKEQDLYIDRLTNQIKDVSGQIQVIEAQINAQRSETKLAQDALLQANHEMDLIKFEHEKLVQSWMEAIVDIKNHTKMLEKTEALAASVEENIRSLQNEYAGLKAQISDQQELSERNRLLQNKINSRLTYLKQKIEQTKDAREKEQEQLTNLSSLIKEKESLISRLQIERNAKMSEFKLSQKDTNGISNKIHEIEGKILEHVSNQSDLKRDALATQNEVQKLREQIEAKDRELSDIQNEVMRLKFDKLTLSDQCQKVEQGLAAIVEELQAKDNIISQYESQIRRNNVDIEKRQSDVDKLNRKYDELTSAQNGEEYGPLERKIRQIQSKIQLSDQTTAENQAIWLKKQTELVALEKSCDEIQEANTSQQAHIAVLSRKRDRTRNQLAATEKEIERLNIQIRLLQREMSRLGEQLSASVGTGNNLIEGNINFEAEILENLRKKEEESASTEMKIEEVAQQREDLAQELMETERAIMMWEKKLQLAREMKEALDPNYGASELKSMKKEVSRMELRLSQIEKQQENIIKEMEFALLRRETIADRGAVQKRLNKDKTRSDVTKGITALRRQAKSLNEETAKYDELIQSDTAAQRDIEAEIEQLTHIMRESEQKKAELEAQLKNEENAKAVAQARLEKLHQKSRYFQAQGAKTVLKSQDAFESAFQNVKNQENQLISLIDNLAQDFPQLAENLKLIKEKVTAV</sequence>
<dbReference type="RefSeq" id="XP_001328699.1">
    <property type="nucleotide sequence ID" value="XM_001328664.1"/>
</dbReference>
<feature type="coiled-coil region" evidence="1">
    <location>
        <begin position="752"/>
        <end position="828"/>
    </location>
</feature>
<dbReference type="InterPro" id="IPR037386">
    <property type="entry name" value="CCDC40"/>
</dbReference>
<feature type="coiled-coil region" evidence="1">
    <location>
        <begin position="630"/>
        <end position="718"/>
    </location>
</feature>
<evidence type="ECO:0000313" key="3">
    <source>
        <dbReference type="EMBL" id="EAY16476.1"/>
    </source>
</evidence>
<dbReference type="PANTHER" id="PTHR16275:SF8">
    <property type="entry name" value="COILED-COIL DOMAIN-CONTAINING PROTEIN 40"/>
    <property type="match status" value="1"/>
</dbReference>
<name>A2DSS7_TRIV3</name>
<feature type="region of interest" description="Disordered" evidence="2">
    <location>
        <begin position="107"/>
        <end position="150"/>
    </location>
</feature>
<reference evidence="3" key="2">
    <citation type="journal article" date="2007" name="Science">
        <title>Draft genome sequence of the sexually transmitted pathogen Trichomonas vaginalis.</title>
        <authorList>
            <person name="Carlton J.M."/>
            <person name="Hirt R.P."/>
            <person name="Silva J.C."/>
            <person name="Delcher A.L."/>
            <person name="Schatz M."/>
            <person name="Zhao Q."/>
            <person name="Wortman J.R."/>
            <person name="Bidwell S.L."/>
            <person name="Alsmark U.C.M."/>
            <person name="Besteiro S."/>
            <person name="Sicheritz-Ponten T."/>
            <person name="Noel C.J."/>
            <person name="Dacks J.B."/>
            <person name="Foster P.G."/>
            <person name="Simillion C."/>
            <person name="Van de Peer Y."/>
            <person name="Miranda-Saavedra D."/>
            <person name="Barton G.J."/>
            <person name="Westrop G.D."/>
            <person name="Mueller S."/>
            <person name="Dessi D."/>
            <person name="Fiori P.L."/>
            <person name="Ren Q."/>
            <person name="Paulsen I."/>
            <person name="Zhang H."/>
            <person name="Bastida-Corcuera F.D."/>
            <person name="Simoes-Barbosa A."/>
            <person name="Brown M.T."/>
            <person name="Hayes R.D."/>
            <person name="Mukherjee M."/>
            <person name="Okumura C.Y."/>
            <person name="Schneider R."/>
            <person name="Smith A.J."/>
            <person name="Vanacova S."/>
            <person name="Villalvazo M."/>
            <person name="Haas B.J."/>
            <person name="Pertea M."/>
            <person name="Feldblyum T.V."/>
            <person name="Utterback T.R."/>
            <person name="Shu C.L."/>
            <person name="Osoegawa K."/>
            <person name="de Jong P.J."/>
            <person name="Hrdy I."/>
            <person name="Horvathova L."/>
            <person name="Zubacova Z."/>
            <person name="Dolezal P."/>
            <person name="Malik S.B."/>
            <person name="Logsdon J.M. Jr."/>
            <person name="Henze K."/>
            <person name="Gupta A."/>
            <person name="Wang C.C."/>
            <person name="Dunne R.L."/>
            <person name="Upcroft J.A."/>
            <person name="Upcroft P."/>
            <person name="White O."/>
            <person name="Salzberg S.L."/>
            <person name="Tang P."/>
            <person name="Chiu C.-H."/>
            <person name="Lee Y.-S."/>
            <person name="Embley T.M."/>
            <person name="Coombs G.H."/>
            <person name="Mottram J.C."/>
            <person name="Tachezy J."/>
            <person name="Fraser-Liggett C.M."/>
            <person name="Johnson P.J."/>
        </authorList>
    </citation>
    <scope>NUCLEOTIDE SEQUENCE [LARGE SCALE GENOMIC DNA]</scope>
    <source>
        <strain evidence="3">G3</strain>
    </source>
</reference>
<keyword evidence="1" id="KW-0175">Coiled coil</keyword>
<dbReference type="FunCoup" id="A2DSS7">
    <property type="interactions" value="160"/>
</dbReference>
<dbReference type="eggNOG" id="ENOG502QQ91">
    <property type="taxonomic scope" value="Eukaryota"/>
</dbReference>
<dbReference type="VEuPathDB" id="TrichDB:TVAG_347860"/>
<dbReference type="PANTHER" id="PTHR16275">
    <property type="entry name" value="COILED-COIL DOMAIN-CONTAINING PROTEIN 40"/>
    <property type="match status" value="1"/>
</dbReference>
<dbReference type="GO" id="GO:0005737">
    <property type="term" value="C:cytoplasm"/>
    <property type="evidence" value="ECO:0000318"/>
    <property type="project" value="GO_Central"/>
</dbReference>
<dbReference type="AlphaFoldDB" id="A2DSS7"/>
<gene>
    <name evidence="3" type="ORF">TVAG_347860</name>
</gene>
<dbReference type="GO" id="GO:0035082">
    <property type="term" value="P:axoneme assembly"/>
    <property type="evidence" value="ECO:0007669"/>
    <property type="project" value="InterPro"/>
</dbReference>
<organism evidence="3 4">
    <name type="scientific">Trichomonas vaginalis (strain ATCC PRA-98 / G3)</name>
    <dbReference type="NCBI Taxonomy" id="412133"/>
    <lineage>
        <taxon>Eukaryota</taxon>
        <taxon>Metamonada</taxon>
        <taxon>Parabasalia</taxon>
        <taxon>Trichomonadida</taxon>
        <taxon>Trichomonadidae</taxon>
        <taxon>Trichomonas</taxon>
    </lineage>
</organism>
<feature type="compositionally biased region" description="Basic and acidic residues" evidence="2">
    <location>
        <begin position="116"/>
        <end position="150"/>
    </location>
</feature>
<protein>
    <recommendedName>
        <fullName evidence="5">Coiled-coil protein</fullName>
    </recommendedName>
</protein>
<feature type="compositionally biased region" description="Acidic residues" evidence="2">
    <location>
        <begin position="22"/>
        <end position="39"/>
    </location>
</feature>
<feature type="compositionally biased region" description="Basic and acidic residues" evidence="2">
    <location>
        <begin position="40"/>
        <end position="78"/>
    </location>
</feature>
<evidence type="ECO:0000256" key="2">
    <source>
        <dbReference type="SAM" id="MobiDB-lite"/>
    </source>
</evidence>
<reference evidence="3" key="1">
    <citation type="submission" date="2006-10" db="EMBL/GenBank/DDBJ databases">
        <authorList>
            <person name="Amadeo P."/>
            <person name="Zhao Q."/>
            <person name="Wortman J."/>
            <person name="Fraser-Liggett C."/>
            <person name="Carlton J."/>
        </authorList>
    </citation>
    <scope>NUCLEOTIDE SEQUENCE</scope>
    <source>
        <strain evidence="3">G3</strain>
    </source>
</reference>
<accession>A2DSS7</accession>
<dbReference type="EMBL" id="DS113241">
    <property type="protein sequence ID" value="EAY16476.1"/>
    <property type="molecule type" value="Genomic_DNA"/>
</dbReference>
<dbReference type="SMR" id="A2DSS7"/>
<evidence type="ECO:0000256" key="1">
    <source>
        <dbReference type="SAM" id="Coils"/>
    </source>
</evidence>
<dbReference type="Proteomes" id="UP000001542">
    <property type="component" value="Unassembled WGS sequence"/>
</dbReference>
<feature type="region of interest" description="Disordered" evidence="2">
    <location>
        <begin position="1"/>
        <end position="78"/>
    </location>
</feature>
<dbReference type="VEuPathDB" id="TrichDB:TVAGG3_1041920"/>
<feature type="coiled-coil region" evidence="1">
    <location>
        <begin position="563"/>
        <end position="604"/>
    </location>
</feature>
<evidence type="ECO:0000313" key="4">
    <source>
        <dbReference type="Proteomes" id="UP000001542"/>
    </source>
</evidence>
<dbReference type="OMA" id="YIVRHQY"/>
<feature type="coiled-coil region" evidence="1">
    <location>
        <begin position="201"/>
        <end position="228"/>
    </location>
</feature>
<evidence type="ECO:0008006" key="5">
    <source>
        <dbReference type="Google" id="ProtNLM"/>
    </source>
</evidence>
<dbReference type="KEGG" id="tva:4774482"/>
<dbReference type="InParanoid" id="A2DSS7"/>
<dbReference type="OrthoDB" id="188741at2759"/>